<comment type="caution">
    <text evidence="1">The sequence shown here is derived from an EMBL/GenBank/DDBJ whole genome shotgun (WGS) entry which is preliminary data.</text>
</comment>
<reference evidence="1 2" key="1">
    <citation type="submission" date="2013-02" db="EMBL/GenBank/DDBJ databases">
        <title>Genome sequence of Candida maltosa Xu316, a potential industrial strain for xylitol and ethanol production.</title>
        <authorList>
            <person name="Yu J."/>
            <person name="Wang Q."/>
            <person name="Geng X."/>
            <person name="Bao W."/>
            <person name="He P."/>
            <person name="Cai J."/>
        </authorList>
    </citation>
    <scope>NUCLEOTIDE SEQUENCE [LARGE SCALE GENOMIC DNA]</scope>
    <source>
        <strain evidence="2">Xu316</strain>
    </source>
</reference>
<evidence type="ECO:0000313" key="2">
    <source>
        <dbReference type="Proteomes" id="UP000011777"/>
    </source>
</evidence>
<dbReference type="eggNOG" id="ENOG502T67D">
    <property type="taxonomic scope" value="Eukaryota"/>
</dbReference>
<name>M3HDZ6_CANMX</name>
<gene>
    <name evidence="1" type="ORF">G210_4361</name>
</gene>
<organism evidence="1 2">
    <name type="scientific">Candida maltosa (strain Xu316)</name>
    <name type="common">Yeast</name>
    <dbReference type="NCBI Taxonomy" id="1245528"/>
    <lineage>
        <taxon>Eukaryota</taxon>
        <taxon>Fungi</taxon>
        <taxon>Dikarya</taxon>
        <taxon>Ascomycota</taxon>
        <taxon>Saccharomycotina</taxon>
        <taxon>Pichiomycetes</taxon>
        <taxon>Debaryomycetaceae</taxon>
        <taxon>Candida/Lodderomyces clade</taxon>
        <taxon>Candida</taxon>
    </lineage>
</organism>
<dbReference type="InterPro" id="IPR057874">
    <property type="entry name" value="Crypto_dsRNA_S"/>
</dbReference>
<dbReference type="HOGENOM" id="CLU_079441_0_0_1"/>
<accession>M3HDZ6</accession>
<dbReference type="Pfam" id="PF25640">
    <property type="entry name" value="Crypto_dsRNA_S"/>
    <property type="match status" value="1"/>
</dbReference>
<dbReference type="OMA" id="CVYRNNG"/>
<dbReference type="Proteomes" id="UP000011777">
    <property type="component" value="Unassembled WGS sequence"/>
</dbReference>
<dbReference type="OrthoDB" id="4009574at2759"/>
<sequence>MAYTVVNQQMVRSGSSKYDSNMSFLENNLKDLKVPIFIKDLIREMARPMITPKKDIYLPDVPSVSGKQWLKKIQNYYDLISELMFDTNLKNLKWCNLDIEEIEPSEFAMYHDEKTLLSSFVDLPRFRFLALAVLKHIRFKQYRLVHNEVKKDDGWIDLDTGTNEPLVKIGDVQQIFQNTDLIRGFCVYRNNGRVTINSQSLMGHKIDLRDFHLEFDGRFPTEKKFLLTNRKSDARKHMKKVIKPRKLKKRTISIEV</sequence>
<evidence type="ECO:0000313" key="1">
    <source>
        <dbReference type="EMBL" id="EMG45457.1"/>
    </source>
</evidence>
<dbReference type="EMBL" id="AOGT01002461">
    <property type="protein sequence ID" value="EMG45457.1"/>
    <property type="molecule type" value="Genomic_DNA"/>
</dbReference>
<dbReference type="AlphaFoldDB" id="M3HDZ6"/>
<protein>
    <submittedName>
        <fullName evidence="1">Uncharacterized protein</fullName>
    </submittedName>
</protein>
<keyword evidence="2" id="KW-1185">Reference proteome</keyword>
<proteinExistence type="predicted"/>